<proteinExistence type="predicted"/>
<dbReference type="InterPro" id="IPR012340">
    <property type="entry name" value="NA-bd_OB-fold"/>
</dbReference>
<name>A0ABV6A7H9_9PSEU</name>
<dbReference type="RefSeq" id="WP_377861482.1">
    <property type="nucleotide sequence ID" value="NZ_JBHLZU010000033.1"/>
</dbReference>
<dbReference type="EMBL" id="JBHLZU010000033">
    <property type="protein sequence ID" value="MFB9909086.1"/>
    <property type="molecule type" value="Genomic_DNA"/>
</dbReference>
<dbReference type="SUPFAM" id="SSF50249">
    <property type="entry name" value="Nucleic acid-binding proteins"/>
    <property type="match status" value="1"/>
</dbReference>
<accession>A0ABV6A7H9</accession>
<keyword evidence="3" id="KW-1185">Reference proteome</keyword>
<gene>
    <name evidence="2" type="ORF">ACFFQA_34545</name>
</gene>
<dbReference type="InterPro" id="IPR050180">
    <property type="entry name" value="RNR_Ribonuclease"/>
</dbReference>
<dbReference type="Proteomes" id="UP001589693">
    <property type="component" value="Unassembled WGS sequence"/>
</dbReference>
<comment type="caution">
    <text evidence="2">The sequence shown here is derived from an EMBL/GenBank/DDBJ whole genome shotgun (WGS) entry which is preliminary data.</text>
</comment>
<dbReference type="InterPro" id="IPR001900">
    <property type="entry name" value="RNase_II/R"/>
</dbReference>
<organism evidence="2 3">
    <name type="scientific">Allokutzneria oryzae</name>
    <dbReference type="NCBI Taxonomy" id="1378989"/>
    <lineage>
        <taxon>Bacteria</taxon>
        <taxon>Bacillati</taxon>
        <taxon>Actinomycetota</taxon>
        <taxon>Actinomycetes</taxon>
        <taxon>Pseudonocardiales</taxon>
        <taxon>Pseudonocardiaceae</taxon>
        <taxon>Allokutzneria</taxon>
    </lineage>
</organism>
<dbReference type="InterPro" id="IPR040596">
    <property type="entry name" value="RNase_II_C_S1"/>
</dbReference>
<dbReference type="Pfam" id="PF18614">
    <property type="entry name" value="RNase_II_C_S1"/>
    <property type="match status" value="1"/>
</dbReference>
<dbReference type="PANTHER" id="PTHR23355:SF42">
    <property type="entry name" value="RIBONUCLEASE II, CHLOROPLASTIC_MITOCHONDRIAL"/>
    <property type="match status" value="1"/>
</dbReference>
<evidence type="ECO:0000259" key="1">
    <source>
        <dbReference type="SMART" id="SM00955"/>
    </source>
</evidence>
<dbReference type="PANTHER" id="PTHR23355">
    <property type="entry name" value="RIBONUCLEASE"/>
    <property type="match status" value="1"/>
</dbReference>
<dbReference type="SMART" id="SM00955">
    <property type="entry name" value="RNB"/>
    <property type="match status" value="1"/>
</dbReference>
<evidence type="ECO:0000313" key="2">
    <source>
        <dbReference type="EMBL" id="MFB9909086.1"/>
    </source>
</evidence>
<feature type="domain" description="RNB" evidence="1">
    <location>
        <begin position="52"/>
        <end position="370"/>
    </location>
</feature>
<evidence type="ECO:0000313" key="3">
    <source>
        <dbReference type="Proteomes" id="UP001589693"/>
    </source>
</evidence>
<reference evidence="2 3" key="1">
    <citation type="submission" date="2024-09" db="EMBL/GenBank/DDBJ databases">
        <authorList>
            <person name="Sun Q."/>
            <person name="Mori K."/>
        </authorList>
    </citation>
    <scope>NUCLEOTIDE SEQUENCE [LARGE SCALE GENOMIC DNA]</scope>
    <source>
        <strain evidence="2 3">TBRC 7907</strain>
    </source>
</reference>
<sequence>MLSAAGGDQNGVALSASAFAAIRAEFPLPGAFPAAALAEAERAAAVPDGVDRVDATGLPLVTVDPPGSRDLDQAVLIERLGSGFRVHYAIADLGVIIRPDGALDTEVRRRGQTFYLPDRAVPLHPPVLSEGASSLLPGAERAAVLWTIDLDSDGEPTRVELRRAVVRSVARLDYAGVHAAIQAGTPHPSIAALPELGKLRRKAAAARGAIELELPEQQVAPDGNGGWRVVIRPRLDVETWNAEISLLTGMCAARIMTDANVGVLRTLPDAPEQAVVELRRSAAALGIDWAEDADPASILIGLDPASPATMALLDDATRLLRGAGYTAFDGAPPHVRGHAGIGAPYAHVTAPLRRLVDRFATEVCLAVTAGREVPDWVREALPELPQAMESSDRLAAQVERACIDQAEAWTLAGQVGRLFPAVVLRTSGETGGTVFLLDPPVVGKCRGEGLVEGQRIMARLLEVDPAARRVTFEAA</sequence>
<protein>
    <submittedName>
        <fullName evidence="2">RNB domain-containing ribonuclease</fullName>
    </submittedName>
</protein>
<dbReference type="Pfam" id="PF00773">
    <property type="entry name" value="RNB"/>
    <property type="match status" value="1"/>
</dbReference>